<sequence>MSQENSKLKHLSTEQVEDLMARYYDGEKISELLKEFSIKCSPSVIHAYFPQIVEEYLCPYCSVNLLTKRVSRNNKGFQKAELPKCPVCKHTEGANYCSCVNCRELSARLEEERLKKKKEKIKETYDLSKRKPIDVSQLTRTDRLYLSALLRSGFDENFQVINPVQNYIDKLSPTEKFCEEIVKTLTSKAILVVHPMSEVASFPDNEEFPNSWYTYLVYYHVNVSAEGVTRSNLLQELMNPPSELYTSNPYYCFEIWRKIAIEECCQYLLHHLSKLDFQYKVGEKTIAIFQELLETFSVSQIYNIVNRQIANASRYYQEKRVSKMEAANTVIGSCLRFGERARAEKWDIYKYGRDYSLPQTVISELVYNRILQLGVKGFDLPPDLSEFIEPVAFEDQVEKDNWNPNSQAKFTCEYNGFKKGDIALYVGRHDDNYSVVCDRYGDQYLVPHYVIQVKITNNYR</sequence>
<organism evidence="2 3">
    <name type="scientific">Tumebacillus permanentifrigoris</name>
    <dbReference type="NCBI Taxonomy" id="378543"/>
    <lineage>
        <taxon>Bacteria</taxon>
        <taxon>Bacillati</taxon>
        <taxon>Bacillota</taxon>
        <taxon>Bacilli</taxon>
        <taxon>Bacillales</taxon>
        <taxon>Alicyclobacillaceae</taxon>
        <taxon>Tumebacillus</taxon>
    </lineage>
</organism>
<reference evidence="2 3" key="1">
    <citation type="submission" date="2018-05" db="EMBL/GenBank/DDBJ databases">
        <title>Genomic Encyclopedia of Type Strains, Phase IV (KMG-IV): sequencing the most valuable type-strain genomes for metagenomic binning, comparative biology and taxonomic classification.</title>
        <authorList>
            <person name="Goeker M."/>
        </authorList>
    </citation>
    <scope>NUCLEOTIDE SEQUENCE [LARGE SCALE GENOMIC DNA]</scope>
    <source>
        <strain evidence="2 3">DSM 18773</strain>
    </source>
</reference>
<dbReference type="EMBL" id="QGGL01000018">
    <property type="protein sequence ID" value="PWK07042.1"/>
    <property type="molecule type" value="Genomic_DNA"/>
</dbReference>
<evidence type="ECO:0000256" key="1">
    <source>
        <dbReference type="SAM" id="Coils"/>
    </source>
</evidence>
<dbReference type="AlphaFoldDB" id="A0A316D5P7"/>
<evidence type="ECO:0000313" key="2">
    <source>
        <dbReference type="EMBL" id="PWK07042.1"/>
    </source>
</evidence>
<dbReference type="OrthoDB" id="1495383at2"/>
<keyword evidence="1" id="KW-0175">Coiled coil</keyword>
<gene>
    <name evidence="2" type="ORF">C7459_118118</name>
</gene>
<keyword evidence="3" id="KW-1185">Reference proteome</keyword>
<dbReference type="Proteomes" id="UP000245634">
    <property type="component" value="Unassembled WGS sequence"/>
</dbReference>
<evidence type="ECO:0000313" key="3">
    <source>
        <dbReference type="Proteomes" id="UP000245634"/>
    </source>
</evidence>
<proteinExistence type="predicted"/>
<feature type="coiled-coil region" evidence="1">
    <location>
        <begin position="102"/>
        <end position="131"/>
    </location>
</feature>
<dbReference type="RefSeq" id="WP_109690774.1">
    <property type="nucleotide sequence ID" value="NZ_QGGL01000018.1"/>
</dbReference>
<protein>
    <submittedName>
        <fullName evidence="2">Uncharacterized protein</fullName>
    </submittedName>
</protein>
<accession>A0A316D5P7</accession>
<comment type="caution">
    <text evidence="2">The sequence shown here is derived from an EMBL/GenBank/DDBJ whole genome shotgun (WGS) entry which is preliminary data.</text>
</comment>
<name>A0A316D5P7_9BACL</name>